<dbReference type="Gene3D" id="1.10.30.50">
    <property type="match status" value="1"/>
</dbReference>
<keyword evidence="2" id="KW-0255">Endonuclease</keyword>
<keyword evidence="3" id="KW-1185">Reference proteome</keyword>
<comment type="caution">
    <text evidence="2">The sequence shown here is derived from an EMBL/GenBank/DDBJ whole genome shotgun (WGS) entry which is preliminary data.</text>
</comment>
<dbReference type="InterPro" id="IPR002711">
    <property type="entry name" value="HNH"/>
</dbReference>
<protein>
    <submittedName>
        <fullName evidence="2">HNH endonuclease</fullName>
    </submittedName>
</protein>
<evidence type="ECO:0000259" key="1">
    <source>
        <dbReference type="SMART" id="SM00507"/>
    </source>
</evidence>
<reference evidence="2 3" key="1">
    <citation type="submission" date="2022-11" db="EMBL/GenBank/DDBJ databases">
        <title>Anaerobic phenanthrene biodegradation by a DNRA strain PheN6.</title>
        <authorList>
            <person name="Zhang Z."/>
        </authorList>
    </citation>
    <scope>NUCLEOTIDE SEQUENCE [LARGE SCALE GENOMIC DNA]</scope>
    <source>
        <strain evidence="2 3">PheN6</strain>
    </source>
</reference>
<keyword evidence="2" id="KW-0540">Nuclease</keyword>
<evidence type="ECO:0000313" key="2">
    <source>
        <dbReference type="EMBL" id="MDC5698456.1"/>
    </source>
</evidence>
<dbReference type="EMBL" id="JAPFQL010000068">
    <property type="protein sequence ID" value="MDC5698456.1"/>
    <property type="molecule type" value="Genomic_DNA"/>
</dbReference>
<dbReference type="SMART" id="SM00507">
    <property type="entry name" value="HNHc"/>
    <property type="match status" value="1"/>
</dbReference>
<dbReference type="Pfam" id="PF01844">
    <property type="entry name" value="HNH"/>
    <property type="match status" value="1"/>
</dbReference>
<gene>
    <name evidence="2" type="ORF">OO014_14445</name>
</gene>
<proteinExistence type="predicted"/>
<dbReference type="GO" id="GO:0004519">
    <property type="term" value="F:endonuclease activity"/>
    <property type="evidence" value="ECO:0007669"/>
    <property type="project" value="UniProtKB-KW"/>
</dbReference>
<dbReference type="InterPro" id="IPR003615">
    <property type="entry name" value="HNH_nuc"/>
</dbReference>
<dbReference type="InterPro" id="IPR052892">
    <property type="entry name" value="NA-targeting_endonuclease"/>
</dbReference>
<sequence length="165" mass="18745">MTQVEVWNADETLLHRVSVRHAVKMIWRGVATPVEVHESERLGPYQVPIVVRLVRYVEQKWLYSRTRATYSRDGVLLRDKGQCAYCGRFTATTMDHVTPRSRGGATSWLNAVAACEDCNARKGSRTPDEAGMPLRWDPYVPTRAQLRFARTATATATRLRKEILG</sequence>
<keyword evidence="2" id="KW-0378">Hydrolase</keyword>
<name>A0ABT5GKB2_9MICO</name>
<dbReference type="PANTHER" id="PTHR33877:SF2">
    <property type="entry name" value="OS07G0170200 PROTEIN"/>
    <property type="match status" value="1"/>
</dbReference>
<dbReference type="Proteomes" id="UP001150259">
    <property type="component" value="Unassembled WGS sequence"/>
</dbReference>
<accession>A0ABT5GKB2</accession>
<dbReference type="PANTHER" id="PTHR33877">
    <property type="entry name" value="SLL1193 PROTEIN"/>
    <property type="match status" value="1"/>
</dbReference>
<feature type="domain" description="HNH nuclease" evidence="1">
    <location>
        <begin position="70"/>
        <end position="120"/>
    </location>
</feature>
<evidence type="ECO:0000313" key="3">
    <source>
        <dbReference type="Proteomes" id="UP001150259"/>
    </source>
</evidence>
<dbReference type="CDD" id="cd00085">
    <property type="entry name" value="HNHc"/>
    <property type="match status" value="1"/>
</dbReference>
<organism evidence="2 3">
    <name type="scientific">Intrasporangium calvum</name>
    <dbReference type="NCBI Taxonomy" id="53358"/>
    <lineage>
        <taxon>Bacteria</taxon>
        <taxon>Bacillati</taxon>
        <taxon>Actinomycetota</taxon>
        <taxon>Actinomycetes</taxon>
        <taxon>Micrococcales</taxon>
        <taxon>Intrasporangiaceae</taxon>
        <taxon>Intrasporangium</taxon>
    </lineage>
</organism>
<dbReference type="RefSeq" id="WP_272463029.1">
    <property type="nucleotide sequence ID" value="NZ_JAPFQL010000068.1"/>
</dbReference>